<accession>A0A139ANH1</accession>
<dbReference type="PROSITE" id="PS50090">
    <property type="entry name" value="MYB_LIKE"/>
    <property type="match status" value="1"/>
</dbReference>
<dbReference type="CDD" id="cd00167">
    <property type="entry name" value="SANT"/>
    <property type="match status" value="1"/>
</dbReference>
<protein>
    <recommendedName>
        <fullName evidence="2">Myb-like domain-containing protein</fullName>
    </recommendedName>
</protein>
<gene>
    <name evidence="3" type="ORF">M427DRAFT_223664</name>
</gene>
<evidence type="ECO:0000256" key="1">
    <source>
        <dbReference type="SAM" id="MobiDB-lite"/>
    </source>
</evidence>
<dbReference type="Gene3D" id="1.10.10.60">
    <property type="entry name" value="Homeodomain-like"/>
    <property type="match status" value="1"/>
</dbReference>
<reference evidence="3 4" key="1">
    <citation type="journal article" date="2015" name="Genome Biol. Evol.">
        <title>Phylogenomic analyses indicate that early fungi evolved digesting cell walls of algal ancestors of land plants.</title>
        <authorList>
            <person name="Chang Y."/>
            <person name="Wang S."/>
            <person name="Sekimoto S."/>
            <person name="Aerts A.L."/>
            <person name="Choi C."/>
            <person name="Clum A."/>
            <person name="LaButti K.M."/>
            <person name="Lindquist E.A."/>
            <person name="Yee Ngan C."/>
            <person name="Ohm R.A."/>
            <person name="Salamov A.A."/>
            <person name="Grigoriev I.V."/>
            <person name="Spatafora J.W."/>
            <person name="Berbee M.L."/>
        </authorList>
    </citation>
    <scope>NUCLEOTIDE SEQUENCE [LARGE SCALE GENOMIC DNA]</scope>
    <source>
        <strain evidence="3 4">JEL478</strain>
    </source>
</reference>
<feature type="region of interest" description="Disordered" evidence="1">
    <location>
        <begin position="221"/>
        <end position="241"/>
    </location>
</feature>
<feature type="compositionally biased region" description="Low complexity" evidence="1">
    <location>
        <begin position="133"/>
        <end position="143"/>
    </location>
</feature>
<feature type="region of interest" description="Disordered" evidence="1">
    <location>
        <begin position="130"/>
        <end position="151"/>
    </location>
</feature>
<dbReference type="SUPFAM" id="SSF46689">
    <property type="entry name" value="Homeodomain-like"/>
    <property type="match status" value="1"/>
</dbReference>
<feature type="compositionally biased region" description="Pro residues" evidence="1">
    <location>
        <begin position="57"/>
        <end position="70"/>
    </location>
</feature>
<dbReference type="InterPro" id="IPR001005">
    <property type="entry name" value="SANT/Myb"/>
</dbReference>
<feature type="region of interest" description="Disordered" evidence="1">
    <location>
        <begin position="1"/>
        <end position="111"/>
    </location>
</feature>
<keyword evidence="4" id="KW-1185">Reference proteome</keyword>
<evidence type="ECO:0000259" key="2">
    <source>
        <dbReference type="PROSITE" id="PS50090"/>
    </source>
</evidence>
<name>A0A139ANH1_GONPJ</name>
<dbReference type="EMBL" id="KQ965743">
    <property type="protein sequence ID" value="KXS18184.1"/>
    <property type="molecule type" value="Genomic_DNA"/>
</dbReference>
<evidence type="ECO:0000313" key="3">
    <source>
        <dbReference type="EMBL" id="KXS18184.1"/>
    </source>
</evidence>
<dbReference type="AlphaFoldDB" id="A0A139ANH1"/>
<sequence length="241" mass="26413">MEPDAGTTFNSRCFRSNAPYAYSRNPTNPIRNDGFPTPPPGFPTPPPGFLGGSMGYPLPPPPGMPLPPAPTDGYPARHTPSQRPPPSVMSYEPSAPVEYTPTTGTQVRAKTADEKRVFWESRVRRGVVREDPSSFPHEPPFSSTETTPKQHVVSYRQWTSSDDAELEASLSKNGVPSRGSGPRVDGWYYSALATWDEVAADVPGRTAMECRFRFMTKTRWKGVGGQGAEESNVVESPKPEE</sequence>
<dbReference type="InterPro" id="IPR009057">
    <property type="entry name" value="Homeodomain-like_sf"/>
</dbReference>
<proteinExistence type="predicted"/>
<dbReference type="Proteomes" id="UP000070544">
    <property type="component" value="Unassembled WGS sequence"/>
</dbReference>
<evidence type="ECO:0000313" key="4">
    <source>
        <dbReference type="Proteomes" id="UP000070544"/>
    </source>
</evidence>
<feature type="domain" description="Myb-like" evidence="2">
    <location>
        <begin position="158"/>
        <end position="218"/>
    </location>
</feature>
<feature type="compositionally biased region" description="Pro residues" evidence="1">
    <location>
        <begin position="36"/>
        <end position="48"/>
    </location>
</feature>
<organism evidence="3 4">
    <name type="scientific">Gonapodya prolifera (strain JEL478)</name>
    <name type="common">Monoblepharis prolifera</name>
    <dbReference type="NCBI Taxonomy" id="1344416"/>
    <lineage>
        <taxon>Eukaryota</taxon>
        <taxon>Fungi</taxon>
        <taxon>Fungi incertae sedis</taxon>
        <taxon>Chytridiomycota</taxon>
        <taxon>Chytridiomycota incertae sedis</taxon>
        <taxon>Monoblepharidomycetes</taxon>
        <taxon>Monoblepharidales</taxon>
        <taxon>Gonapodyaceae</taxon>
        <taxon>Gonapodya</taxon>
    </lineage>
</organism>